<dbReference type="Proteomes" id="UP001240777">
    <property type="component" value="Unassembled WGS sequence"/>
</dbReference>
<dbReference type="Gene3D" id="2.30.30.760">
    <property type="match status" value="1"/>
</dbReference>
<comment type="similarity">
    <text evidence="1">Belongs to the FlgA family.</text>
</comment>
<dbReference type="Proteomes" id="UP001177258">
    <property type="component" value="Unassembled WGS sequence"/>
</dbReference>
<dbReference type="InterPro" id="IPR039246">
    <property type="entry name" value="Flagellar_FlgA"/>
</dbReference>
<dbReference type="RefSeq" id="WP_305517493.1">
    <property type="nucleotide sequence ID" value="NZ_JAUPEV010000011.1"/>
</dbReference>
<dbReference type="EMBL" id="JAUYZK010000011">
    <property type="protein sequence ID" value="MDP2539581.1"/>
    <property type="molecule type" value="Genomic_DNA"/>
</dbReference>
<keyword evidence="4" id="KW-0966">Cell projection</keyword>
<dbReference type="NCBIfam" id="TIGR03170">
    <property type="entry name" value="flgA_cterm"/>
    <property type="match status" value="1"/>
</dbReference>
<evidence type="ECO:0000256" key="1">
    <source>
        <dbReference type="RuleBase" id="RU362063"/>
    </source>
</evidence>
<comment type="subcellular location">
    <subcellularLocation>
        <location evidence="1">Periplasm</location>
    </subcellularLocation>
</comment>
<name>A0AA90PKG2_9HELI</name>
<dbReference type="GO" id="GO:0042597">
    <property type="term" value="C:periplasmic space"/>
    <property type="evidence" value="ECO:0007669"/>
    <property type="project" value="UniProtKB-SubCell"/>
</dbReference>
<reference evidence="4 6" key="1">
    <citation type="submission" date="2023-07" db="EMBL/GenBank/DDBJ databases">
        <title>Unpublished Manusciprt.</title>
        <authorList>
            <person name="Aydin F."/>
            <person name="Tarhane S."/>
            <person name="Saticioglu I.B."/>
            <person name="Karakaya E."/>
            <person name="Abay S."/>
            <person name="Guran O."/>
            <person name="Bozkurt E."/>
            <person name="Uzum N."/>
            <person name="Olgun K."/>
            <person name="Jablonski D."/>
        </authorList>
    </citation>
    <scope>NUCLEOTIDE SEQUENCE</scope>
    <source>
        <strain evidence="6">faydin-H75</strain>
        <strain evidence="4">Faydin-H76</strain>
    </source>
</reference>
<keyword evidence="4" id="KW-0969">Cilium</keyword>
<keyword evidence="4" id="KW-0282">Flagellum</keyword>
<dbReference type="PANTHER" id="PTHR36307:SF1">
    <property type="entry name" value="FLAGELLA BASAL BODY P-RING FORMATION PROTEIN FLGA"/>
    <property type="match status" value="1"/>
</dbReference>
<comment type="caution">
    <text evidence="4">The sequence shown here is derived from an EMBL/GenBank/DDBJ whole genome shotgun (WGS) entry which is preliminary data.</text>
</comment>
<dbReference type="Pfam" id="PF13144">
    <property type="entry name" value="ChapFlgA"/>
    <property type="match status" value="1"/>
</dbReference>
<evidence type="ECO:0000313" key="3">
    <source>
        <dbReference type="EMBL" id="MDO7253653.1"/>
    </source>
</evidence>
<dbReference type="EMBL" id="JAUPEV010000011">
    <property type="protein sequence ID" value="MDO7253653.1"/>
    <property type="molecule type" value="Genomic_DNA"/>
</dbReference>
<organism evidence="4 5">
    <name type="scientific">Helicobacter cappadocius</name>
    <dbReference type="NCBI Taxonomy" id="3063998"/>
    <lineage>
        <taxon>Bacteria</taxon>
        <taxon>Pseudomonadati</taxon>
        <taxon>Campylobacterota</taxon>
        <taxon>Epsilonproteobacteria</taxon>
        <taxon>Campylobacterales</taxon>
        <taxon>Helicobacteraceae</taxon>
        <taxon>Helicobacter</taxon>
    </lineage>
</organism>
<reference evidence="3" key="2">
    <citation type="submission" date="2023-07" db="EMBL/GenBank/DDBJ databases">
        <authorList>
            <person name="Aydin F."/>
            <person name="Tarhane S."/>
            <person name="Saticioglu I.B."/>
            <person name="Karakaya E."/>
            <person name="Abay S."/>
            <person name="Guran O."/>
            <person name="Bozkurt E."/>
            <person name="Uzum N."/>
            <person name="Olgun K."/>
            <person name="Jablonski D."/>
        </authorList>
    </citation>
    <scope>NUCLEOTIDE SEQUENCE</scope>
    <source>
        <strain evidence="3">Faydin-H75</strain>
    </source>
</reference>
<comment type="function">
    <text evidence="1">Involved in the assembly process of the P-ring formation. It may associate with FlgF on the rod constituting a structure essential for the P-ring assembly or may act as a modulator protein for the P-ring assembly.</text>
</comment>
<evidence type="ECO:0000313" key="6">
    <source>
        <dbReference type="Proteomes" id="UP001240777"/>
    </source>
</evidence>
<evidence type="ECO:0000259" key="2">
    <source>
        <dbReference type="Pfam" id="PF13144"/>
    </source>
</evidence>
<evidence type="ECO:0000313" key="4">
    <source>
        <dbReference type="EMBL" id="MDP2539581.1"/>
    </source>
</evidence>
<keyword evidence="1" id="KW-0574">Periplasm</keyword>
<dbReference type="AlphaFoldDB" id="A0AA90PKG2"/>
<accession>A0AA90PKG2</accession>
<dbReference type="GO" id="GO:0044780">
    <property type="term" value="P:bacterial-type flagellum assembly"/>
    <property type="evidence" value="ECO:0007669"/>
    <property type="project" value="InterPro"/>
</dbReference>
<keyword evidence="6" id="KW-1185">Reference proteome</keyword>
<sequence>MKSIFLLFILAIHLWAVDNLAQIKNYIQKTYEKKYQTYGIHISSISISIPSNMLIQNYKIQSMSLDSKNLNKKEGIILLDANLNNSLLKIPLQYQLQATINVYRAIDAIKTSENITDKNVKKDIIGLDRILQMPIDSSQINHTSAKSYINANSIITFDKIQSKILIRKNDSFVGFIKDKQITLQTTLIAKENGSLGDIINAINPETKKIIKVKVIDTDKGEIL</sequence>
<keyword evidence="1" id="KW-1005">Bacterial flagellum biogenesis</keyword>
<reference evidence="3 5" key="3">
    <citation type="journal article" date="2024" name="Syst. Appl. Microbiol.">
        <title>Helicobacter cappadocius sp. nov., from lizards: The first psychrotrophic Helicobacter species.</title>
        <authorList>
            <person name="Aydin F."/>
            <person name="Tarhane S."/>
            <person name="Karakaya E."/>
            <person name="Abay S."/>
            <person name="Kayman T."/>
            <person name="Guran O."/>
            <person name="Bozkurt E."/>
            <person name="Uzum N."/>
            <person name="Avci A."/>
            <person name="Olgun K."/>
            <person name="Jablonski D."/>
            <person name="Guran C."/>
            <person name="Burcin Saticioglu I."/>
        </authorList>
    </citation>
    <scope>NUCLEOTIDE SEQUENCE [LARGE SCALE GENOMIC DNA]</scope>
    <source>
        <strain evidence="3">Faydin-H75</strain>
        <strain evidence="5">faydin-H76</strain>
    </source>
</reference>
<dbReference type="InterPro" id="IPR017585">
    <property type="entry name" value="SAF_FlgA"/>
</dbReference>
<proteinExistence type="inferred from homology"/>
<feature type="domain" description="Flagella basal body P-ring formation protein FlgA SAF" evidence="2">
    <location>
        <begin position="102"/>
        <end position="222"/>
    </location>
</feature>
<gene>
    <name evidence="4" type="primary">flgA</name>
    <name evidence="3" type="ORF">Q5I04_06990</name>
    <name evidence="4" type="ORF">Q5I06_07320</name>
</gene>
<protein>
    <recommendedName>
        <fullName evidence="1">Flagella basal body P-ring formation protein FlgA</fullName>
    </recommendedName>
</protein>
<dbReference type="PANTHER" id="PTHR36307">
    <property type="entry name" value="FLAGELLA BASAL BODY P-RING FORMATION PROTEIN FLGA"/>
    <property type="match status" value="1"/>
</dbReference>
<evidence type="ECO:0000313" key="5">
    <source>
        <dbReference type="Proteomes" id="UP001177258"/>
    </source>
</evidence>